<dbReference type="Pfam" id="PF13424">
    <property type="entry name" value="TPR_12"/>
    <property type="match status" value="1"/>
</dbReference>
<dbReference type="InterPro" id="IPR019734">
    <property type="entry name" value="TPR_rpt"/>
</dbReference>
<feature type="domain" description="YbgF trimerisation" evidence="3">
    <location>
        <begin position="1"/>
        <end position="44"/>
    </location>
</feature>
<dbReference type="Gene3D" id="1.20.5.110">
    <property type="match status" value="1"/>
</dbReference>
<dbReference type="GO" id="GO:0070206">
    <property type="term" value="P:protein trimerization"/>
    <property type="evidence" value="ECO:0007669"/>
    <property type="project" value="InterPro"/>
</dbReference>
<dbReference type="Gene3D" id="1.25.40.10">
    <property type="entry name" value="Tetratricopeptide repeat domain"/>
    <property type="match status" value="1"/>
</dbReference>
<comment type="caution">
    <text evidence="4">The sequence shown here is derived from an EMBL/GenBank/DDBJ whole genome shotgun (WGS) entry which is preliminary data.</text>
</comment>
<feature type="repeat" description="TPR" evidence="1">
    <location>
        <begin position="119"/>
        <end position="152"/>
    </location>
</feature>
<proteinExistence type="predicted"/>
<dbReference type="PROSITE" id="PS50005">
    <property type="entry name" value="TPR"/>
    <property type="match status" value="2"/>
</dbReference>
<gene>
    <name evidence="4" type="ORF">GV64_18265</name>
</gene>
<dbReference type="Proteomes" id="UP000027997">
    <property type="component" value="Unassembled WGS sequence"/>
</dbReference>
<dbReference type="SMART" id="SM00028">
    <property type="entry name" value="TPR"/>
    <property type="match status" value="3"/>
</dbReference>
<evidence type="ECO:0000313" key="5">
    <source>
        <dbReference type="Proteomes" id="UP000027997"/>
    </source>
</evidence>
<evidence type="ECO:0000256" key="1">
    <source>
        <dbReference type="PROSITE-ProRule" id="PRU00339"/>
    </source>
</evidence>
<name>A0A081KE32_9GAMM</name>
<dbReference type="InterPro" id="IPR011990">
    <property type="entry name" value="TPR-like_helical_dom_sf"/>
</dbReference>
<dbReference type="AlphaFoldDB" id="A0A081KE32"/>
<dbReference type="Pfam" id="PF16331">
    <property type="entry name" value="TolA_bind_tri"/>
    <property type="match status" value="1"/>
</dbReference>
<feature type="region of interest" description="Disordered" evidence="2">
    <location>
        <begin position="30"/>
        <end position="75"/>
    </location>
</feature>
<feature type="repeat" description="TPR" evidence="1">
    <location>
        <begin position="156"/>
        <end position="189"/>
    </location>
</feature>
<dbReference type="InterPro" id="IPR014162">
    <property type="entry name" value="CpoB_C"/>
</dbReference>
<accession>A0A081KE32</accession>
<reference evidence="4 5" key="1">
    <citation type="submission" date="2014-06" db="EMBL/GenBank/DDBJ databases">
        <title>Whole Genome Sequences of Three Symbiotic Endozoicomonas Bacteria.</title>
        <authorList>
            <person name="Neave M.J."/>
            <person name="Apprill A."/>
            <person name="Voolstra C.R."/>
        </authorList>
    </citation>
    <scope>NUCLEOTIDE SEQUENCE [LARGE SCALE GENOMIC DNA]</scope>
    <source>
        <strain evidence="4 5">DSM 22380</strain>
    </source>
</reference>
<dbReference type="SUPFAM" id="SSF48452">
    <property type="entry name" value="TPR-like"/>
    <property type="match status" value="1"/>
</dbReference>
<dbReference type="InterPro" id="IPR032519">
    <property type="entry name" value="YbgF_tri"/>
</dbReference>
<dbReference type="Pfam" id="PF13174">
    <property type="entry name" value="TPR_6"/>
    <property type="match status" value="1"/>
</dbReference>
<sequence>MRQEMMEMRGQLEEQAFRIEQLQQESRDRYLDLDERMSRLNGQGHSGGKGESSSVAVLQPPILNTSVANPSEKRDQSVLKAEEAAYQSAFSLIRSKQFDDAKEALQQQLKAYPEGRYADNAYYWLGEVDMAQGRYDEARDSFQVVLSDFPKSSKVPDASYKLGRVYDLLGNQKKAKELLESVIKQYPESAASRLSDTYLRTMGGS</sequence>
<keyword evidence="1" id="KW-0802">TPR repeat</keyword>
<evidence type="ECO:0000259" key="3">
    <source>
        <dbReference type="Pfam" id="PF16331"/>
    </source>
</evidence>
<organism evidence="4 5">
    <name type="scientific">Endozoicomonas elysicola</name>
    <dbReference type="NCBI Taxonomy" id="305900"/>
    <lineage>
        <taxon>Bacteria</taxon>
        <taxon>Pseudomonadati</taxon>
        <taxon>Pseudomonadota</taxon>
        <taxon>Gammaproteobacteria</taxon>
        <taxon>Oceanospirillales</taxon>
        <taxon>Endozoicomonadaceae</taxon>
        <taxon>Endozoicomonas</taxon>
    </lineage>
</organism>
<evidence type="ECO:0000256" key="2">
    <source>
        <dbReference type="SAM" id="MobiDB-lite"/>
    </source>
</evidence>
<dbReference type="NCBIfam" id="TIGR02795">
    <property type="entry name" value="tol_pal_ybgF"/>
    <property type="match status" value="1"/>
</dbReference>
<feature type="compositionally biased region" description="Polar residues" evidence="2">
    <location>
        <begin position="51"/>
        <end position="69"/>
    </location>
</feature>
<protein>
    <recommendedName>
        <fullName evidence="3">YbgF trimerisation domain-containing protein</fullName>
    </recommendedName>
</protein>
<dbReference type="EMBL" id="JOJP01000001">
    <property type="protein sequence ID" value="KEI72408.1"/>
    <property type="molecule type" value="Genomic_DNA"/>
</dbReference>
<dbReference type="eggNOG" id="COG1729">
    <property type="taxonomic scope" value="Bacteria"/>
</dbReference>
<keyword evidence="5" id="KW-1185">Reference proteome</keyword>
<evidence type="ECO:0000313" key="4">
    <source>
        <dbReference type="EMBL" id="KEI72408.1"/>
    </source>
</evidence>
<dbReference type="STRING" id="305900.GV64_18265"/>